<reference evidence="10" key="1">
    <citation type="submission" date="2022-06" db="EMBL/GenBank/DDBJ databases">
        <title>Aquibacillus sp. a new bacterium isolated from soil saline samples.</title>
        <authorList>
            <person name="Galisteo C."/>
            <person name="De La Haba R."/>
            <person name="Sanchez-Porro C."/>
            <person name="Ventosa A."/>
        </authorList>
    </citation>
    <scope>NUCLEOTIDE SEQUENCE</scope>
    <source>
        <strain evidence="10">3ASR75-54</strain>
    </source>
</reference>
<dbReference type="Pfam" id="PF01435">
    <property type="entry name" value="Peptidase_M48"/>
    <property type="match status" value="1"/>
</dbReference>
<evidence type="ECO:0000313" key="11">
    <source>
        <dbReference type="Proteomes" id="UP001145069"/>
    </source>
</evidence>
<dbReference type="InterPro" id="IPR001915">
    <property type="entry name" value="Peptidase_M48"/>
</dbReference>
<evidence type="ECO:0000256" key="7">
    <source>
        <dbReference type="SAM" id="Phobius"/>
    </source>
</evidence>
<protein>
    <submittedName>
        <fullName evidence="10">M48 family metalloprotease</fullName>
        <ecNumber evidence="10">3.4.24.-</ecNumber>
    </submittedName>
</protein>
<feature type="transmembrane region" description="Helical" evidence="7">
    <location>
        <begin position="76"/>
        <end position="97"/>
    </location>
</feature>
<feature type="transmembrane region" description="Helical" evidence="7">
    <location>
        <begin position="151"/>
        <end position="174"/>
    </location>
</feature>
<evidence type="ECO:0000256" key="1">
    <source>
        <dbReference type="ARBA" id="ARBA00022670"/>
    </source>
</evidence>
<keyword evidence="11" id="KW-1185">Reference proteome</keyword>
<dbReference type="PANTHER" id="PTHR10120">
    <property type="entry name" value="CAAX PRENYL PROTEASE 1"/>
    <property type="match status" value="1"/>
</dbReference>
<feature type="transmembrane region" description="Helical" evidence="7">
    <location>
        <begin position="35"/>
        <end position="56"/>
    </location>
</feature>
<evidence type="ECO:0000256" key="4">
    <source>
        <dbReference type="ARBA" id="ARBA00022833"/>
    </source>
</evidence>
<evidence type="ECO:0000256" key="5">
    <source>
        <dbReference type="ARBA" id="ARBA00023049"/>
    </source>
</evidence>
<feature type="transmembrane region" description="Helical" evidence="7">
    <location>
        <begin position="297"/>
        <end position="315"/>
    </location>
</feature>
<keyword evidence="7" id="KW-0472">Membrane</keyword>
<keyword evidence="4 6" id="KW-0862">Zinc</keyword>
<feature type="transmembrane region" description="Helical" evidence="7">
    <location>
        <begin position="127"/>
        <end position="144"/>
    </location>
</feature>
<dbReference type="GO" id="GO:0046872">
    <property type="term" value="F:metal ion binding"/>
    <property type="evidence" value="ECO:0007669"/>
    <property type="project" value="UniProtKB-KW"/>
</dbReference>
<evidence type="ECO:0000256" key="6">
    <source>
        <dbReference type="RuleBase" id="RU003983"/>
    </source>
</evidence>
<accession>A0A9X4AGL8</accession>
<comment type="cofactor">
    <cofactor evidence="6">
        <name>Zn(2+)</name>
        <dbReference type="ChEBI" id="CHEBI:29105"/>
    </cofactor>
    <text evidence="6">Binds 1 zinc ion per subunit.</text>
</comment>
<feature type="transmembrane region" description="Helical" evidence="7">
    <location>
        <begin position="5"/>
        <end position="23"/>
    </location>
</feature>
<evidence type="ECO:0000256" key="2">
    <source>
        <dbReference type="ARBA" id="ARBA00022723"/>
    </source>
</evidence>
<feature type="domain" description="CAAX prenyl protease 1 N-terminal" evidence="9">
    <location>
        <begin position="50"/>
        <end position="178"/>
    </location>
</feature>
<keyword evidence="1 6" id="KW-0645">Protease</keyword>
<dbReference type="RefSeq" id="WP_272446315.1">
    <property type="nucleotide sequence ID" value="NZ_JAMQKC010000007.1"/>
</dbReference>
<dbReference type="EMBL" id="JAMQKC010000007">
    <property type="protein sequence ID" value="MDC3417248.1"/>
    <property type="molecule type" value="Genomic_DNA"/>
</dbReference>
<keyword evidence="7" id="KW-1133">Transmembrane helix</keyword>
<keyword evidence="7" id="KW-0812">Transmembrane</keyword>
<dbReference type="Gene3D" id="3.30.2010.10">
    <property type="entry name" value="Metalloproteases ('zincins'), catalytic domain"/>
    <property type="match status" value="1"/>
</dbReference>
<gene>
    <name evidence="10" type="ORF">NC799_10015</name>
</gene>
<comment type="caution">
    <text evidence="10">The sequence shown here is derived from an EMBL/GenBank/DDBJ whole genome shotgun (WGS) entry which is preliminary data.</text>
</comment>
<dbReference type="EC" id="3.4.24.-" evidence="10"/>
<keyword evidence="3 6" id="KW-0378">Hydrolase</keyword>
<dbReference type="InterPro" id="IPR032456">
    <property type="entry name" value="Peptidase_M48_N"/>
</dbReference>
<dbReference type="AlphaFoldDB" id="A0A9X4AGL8"/>
<evidence type="ECO:0000259" key="8">
    <source>
        <dbReference type="Pfam" id="PF01435"/>
    </source>
</evidence>
<feature type="domain" description="Peptidase M48" evidence="8">
    <location>
        <begin position="185"/>
        <end position="384"/>
    </location>
</feature>
<evidence type="ECO:0000256" key="3">
    <source>
        <dbReference type="ARBA" id="ARBA00022801"/>
    </source>
</evidence>
<evidence type="ECO:0000313" key="10">
    <source>
        <dbReference type="EMBL" id="MDC3417248.1"/>
    </source>
</evidence>
<name>A0A9X4AGL8_9BACI</name>
<dbReference type="Proteomes" id="UP001145069">
    <property type="component" value="Unassembled WGS sequence"/>
</dbReference>
<feature type="transmembrane region" description="Helical" evidence="7">
    <location>
        <begin position="267"/>
        <end position="285"/>
    </location>
</feature>
<keyword evidence="2" id="KW-0479">Metal-binding</keyword>
<dbReference type="GO" id="GO:0004222">
    <property type="term" value="F:metalloendopeptidase activity"/>
    <property type="evidence" value="ECO:0007669"/>
    <property type="project" value="InterPro"/>
</dbReference>
<dbReference type="Pfam" id="PF16491">
    <property type="entry name" value="Peptidase_M48_N"/>
    <property type="match status" value="1"/>
</dbReference>
<dbReference type="GO" id="GO:0006508">
    <property type="term" value="P:proteolysis"/>
    <property type="evidence" value="ECO:0007669"/>
    <property type="project" value="UniProtKB-KW"/>
</dbReference>
<organism evidence="10 11">
    <name type="scientific">Aquibacillus salsiterrae</name>
    <dbReference type="NCBI Taxonomy" id="2950439"/>
    <lineage>
        <taxon>Bacteria</taxon>
        <taxon>Bacillati</taxon>
        <taxon>Bacillota</taxon>
        <taxon>Bacilli</taxon>
        <taxon>Bacillales</taxon>
        <taxon>Bacillaceae</taxon>
        <taxon>Aquibacillus</taxon>
    </lineage>
</organism>
<keyword evidence="5 6" id="KW-0482">Metalloprotease</keyword>
<comment type="similarity">
    <text evidence="6">Belongs to the peptidase M48 family.</text>
</comment>
<sequence>MNKSIVIYIIYLVLLWGYFLYFYPLESYAESRYAAIAHAVYFSKLPLEWLLLYYFYKHPAMQRWINKLSEIGKFEWVRSVMFSFLLVSLYGLVRFPFNLLWFKVSRNEGTSKQPVADWLFEMGLDLLFYWLVLMVGIYVLRILMAKYKRNWWFAMWLLALPIAIFVVYIQPVWIDPLYEDFSEMEEGPLKTEIENFVEEVGLKDATLLQVNMSEKVTTFNAYVTGIFGNARIVLWDTTIAGMEQDEVMFILAHEIGHYVKRHVYKGVFGYLLLSFFLLYLTAFLYRRMNRKDVAEREWRAIPLLLLILSLLLTATQPVSMYVSRQIEKSADIYALKRTDDLTVAINSFKRLAVQSKSDLDPVFWVKWMRYSHPSISERIQLVEKEIEERRN</sequence>
<proteinExistence type="inferred from homology"/>
<evidence type="ECO:0000259" key="9">
    <source>
        <dbReference type="Pfam" id="PF16491"/>
    </source>
</evidence>